<keyword evidence="5" id="KW-1185">Reference proteome</keyword>
<dbReference type="InterPro" id="IPR055463">
    <property type="entry name" value="DUF7035"/>
</dbReference>
<comment type="caution">
    <text evidence="4">The sequence shown here is derived from an EMBL/GenBank/DDBJ whole genome shotgun (WGS) entry which is preliminary data.</text>
</comment>
<dbReference type="FunCoup" id="D3B1G4">
    <property type="interactions" value="923"/>
</dbReference>
<dbReference type="EMBL" id="ADBJ01000008">
    <property type="protein sequence ID" value="EFA85138.1"/>
    <property type="molecule type" value="Genomic_DNA"/>
</dbReference>
<feature type="chain" id="PRO_5003040782" description="EGF-like domain-containing protein" evidence="2">
    <location>
        <begin position="25"/>
        <end position="1352"/>
    </location>
</feature>
<protein>
    <recommendedName>
        <fullName evidence="3">EGF-like domain-containing protein</fullName>
    </recommendedName>
</protein>
<keyword evidence="1" id="KW-0812">Transmembrane</keyword>
<evidence type="ECO:0000256" key="2">
    <source>
        <dbReference type="SAM" id="SignalP"/>
    </source>
</evidence>
<keyword evidence="1" id="KW-1133">Transmembrane helix</keyword>
<dbReference type="PROSITE" id="PS01186">
    <property type="entry name" value="EGF_2"/>
    <property type="match status" value="1"/>
</dbReference>
<proteinExistence type="predicted"/>
<organism evidence="4 5">
    <name type="scientific">Heterostelium pallidum (strain ATCC 26659 / Pp 5 / PN500)</name>
    <name type="common">Cellular slime mold</name>
    <name type="synonym">Polysphondylium pallidum</name>
    <dbReference type="NCBI Taxonomy" id="670386"/>
    <lineage>
        <taxon>Eukaryota</taxon>
        <taxon>Amoebozoa</taxon>
        <taxon>Evosea</taxon>
        <taxon>Eumycetozoa</taxon>
        <taxon>Dictyostelia</taxon>
        <taxon>Acytosteliales</taxon>
        <taxon>Acytosteliaceae</taxon>
        <taxon>Heterostelium</taxon>
    </lineage>
</organism>
<dbReference type="InterPro" id="IPR055462">
    <property type="entry name" value="DUF7034"/>
</dbReference>
<gene>
    <name evidence="4" type="ORF">PPL_02137</name>
</gene>
<dbReference type="Pfam" id="PF23034">
    <property type="entry name" value="DUF7035"/>
    <property type="match status" value="1"/>
</dbReference>
<dbReference type="PANTHER" id="PTHR31378:SF17">
    <property type="match status" value="1"/>
</dbReference>
<keyword evidence="2" id="KW-0732">Signal</keyword>
<reference evidence="4 5" key="1">
    <citation type="journal article" date="2011" name="Genome Res.">
        <title>Phylogeny-wide analysis of social amoeba genomes highlights ancient origins for complex intercellular communication.</title>
        <authorList>
            <person name="Heidel A.J."/>
            <person name="Lawal H.M."/>
            <person name="Felder M."/>
            <person name="Schilde C."/>
            <person name="Helps N.R."/>
            <person name="Tunggal B."/>
            <person name="Rivero F."/>
            <person name="John U."/>
            <person name="Schleicher M."/>
            <person name="Eichinger L."/>
            <person name="Platzer M."/>
            <person name="Noegel A.A."/>
            <person name="Schaap P."/>
            <person name="Gloeckner G."/>
        </authorList>
    </citation>
    <scope>NUCLEOTIDE SEQUENCE [LARGE SCALE GENOMIC DNA]</scope>
    <source>
        <strain evidence="5">ATCC 26659 / Pp 5 / PN500</strain>
    </source>
</reference>
<evidence type="ECO:0000259" key="3">
    <source>
        <dbReference type="PROSITE" id="PS01186"/>
    </source>
</evidence>
<dbReference type="InterPro" id="IPR000742">
    <property type="entry name" value="EGF"/>
</dbReference>
<feature type="signal peptide" evidence="2">
    <location>
        <begin position="1"/>
        <end position="24"/>
    </location>
</feature>
<dbReference type="Proteomes" id="UP000001396">
    <property type="component" value="Unassembled WGS sequence"/>
</dbReference>
<dbReference type="Pfam" id="PF22933">
    <property type="entry name" value="ComC_SSD"/>
    <property type="match status" value="1"/>
</dbReference>
<feature type="domain" description="EGF-like" evidence="3">
    <location>
        <begin position="1043"/>
        <end position="1054"/>
    </location>
</feature>
<dbReference type="InterPro" id="IPR054484">
    <property type="entry name" value="ComC_SSD"/>
</dbReference>
<dbReference type="GeneID" id="31357662"/>
<evidence type="ECO:0000256" key="1">
    <source>
        <dbReference type="SAM" id="Phobius"/>
    </source>
</evidence>
<evidence type="ECO:0000313" key="5">
    <source>
        <dbReference type="Proteomes" id="UP000001396"/>
    </source>
</evidence>
<dbReference type="Pfam" id="PF25820">
    <property type="entry name" value="DUF7949"/>
    <property type="match status" value="1"/>
</dbReference>
<feature type="transmembrane region" description="Helical" evidence="1">
    <location>
        <begin position="1305"/>
        <end position="1328"/>
    </location>
</feature>
<accession>D3B1G4</accession>
<dbReference type="OMA" id="FAGYNIQ"/>
<dbReference type="PANTHER" id="PTHR31378">
    <property type="entry name" value="EGF-LIKE DOMAIN-CONTAINING PROTEIN-RELATED-RELATED"/>
    <property type="match status" value="1"/>
</dbReference>
<dbReference type="InterPro" id="IPR057709">
    <property type="entry name" value="DUF7949"/>
</dbReference>
<sequence length="1352" mass="152035">MYRFSLNIIIFYVFILNIIDSIDASTIKKVVVQNPNIVSPKTGVCSTALSISVESSFLINYSDFTIESSVSTTVFQKLDAYRNGDSQMFVFQLNLINITEGDYNATVRLSRSSIPNFPNETYFIFPIQCKASSINQFSIVSQGAPTYDENNGIVQAFQFNFDTSIYLTFSDFFYDSRCVTNGPFNCGIRRWLARDSNSYIMTITINENMVFEDDTINVQISFPISKSSFNITILNFYPHEPTTSVLQSFQTYPAPGGSYIQSQLLETLPAYFFMSFTKFNSRLYGNLRTLRVFNNETLTIYTGFLPIQSTISTLPIYIVDNVSSILNDTYIYSFTQFELSSGISYNSSYWNIDSTTNTFFMTYTYNSTYLFNFQSTLTFGPIPLTMSNWCPYGSINGKYIYKLETPFIQSTISETAFFGSLDSKFGTNANLVPIMNNQIPQYLIDFKIVSVFTVLVRIRILSNYAVLSINIGGRILIASNNLIDGDQYNGTYEIEIFPLSFKGFAITIFNTNYQSITFYAALPYNKRGDILPEIPVYKNLYSNIYMNITYFEFIPNNIDLTTSALDIKLYLNFSIPLENLTPSISFTSLSGPRIYWKGSYNTSLQLFEIDIQLQRDMMMGSQQFSIDFNQIFSLNFPNYILQSVIGQNATLNISKSSGGIYLSPQITDINSLTALNLTLLPNTSYTLGWDLNITDPYGFTNGSLYVLSNFDLLPYIILFNSSNRISGGPTDGVYRINFTINSNTLSQTFIMSNITLLSTIGKLQFPTPPLMLIYGTPKEQQLRLSVVSTSDLKDIEAPILSNLIISPNVDVGSPIRTVEFNIILFENITGSGVSIRHTPFIRLTSENANYMEINSIFKTTSGDGYYYFYGKAQLPYGFGLNNIFVSVYSIYDNFLNMRAYNSMDLKDLSLPYLIQRSFTFNTPIIESSSDLTSRGGSLTIYGRAFGLTNNSMLSQIDYGNGFEDMNLNFHSGIILQFNNIKQITTDFVTVRVIRNNIFSNPFIIPVKKVSLPNPTSTPTSTAPQKCPGTPECNNNGNCINSICQCQLPWYGPSCSSKIIIIPTPPANPEPVTGTNITESGSLITTSIEIIGVRELDDTMNIVKQFNISNWNFTDLTTPTSNPKYFYSTQLNQTTTFLNVSIEYFKQSTNITFANHNLYIPQSTIKFTMNLNSYKFDNPLNFLQILMKSSIETDSSDSCSSSGVGVSGGSVEWIKLNIDDQSLYGRFLSDAVIDYTVTPIRNVIIDQDDTKSSNTNQIRSAIVGITIPNYLFSVDLDPDFSNLIDVDSSDTSDLICSKKNRLSNGAIAGIVVGIVVFVSIVIATTFFLAKKKKFRKQEIRMKKKLQTENNKNL</sequence>
<dbReference type="Pfam" id="PF23033">
    <property type="entry name" value="DUF7034"/>
    <property type="match status" value="1"/>
</dbReference>
<evidence type="ECO:0000313" key="4">
    <source>
        <dbReference type="EMBL" id="EFA85138.1"/>
    </source>
</evidence>
<dbReference type="RefSeq" id="XP_020437247.1">
    <property type="nucleotide sequence ID" value="XM_020573130.1"/>
</dbReference>
<dbReference type="InParanoid" id="D3B1G4"/>
<name>D3B1G4_HETP5</name>
<keyword evidence="1" id="KW-0472">Membrane</keyword>